<reference evidence="2 3" key="1">
    <citation type="submission" date="2016-10" db="EMBL/GenBank/DDBJ databases">
        <authorList>
            <person name="Varghese N."/>
            <person name="Submissions S."/>
        </authorList>
    </citation>
    <scope>NUCLEOTIDE SEQUENCE [LARGE SCALE GENOMIC DNA]</scope>
    <source>
        <strain evidence="2 3">CDM_1</strain>
    </source>
</reference>
<keyword evidence="1" id="KW-0812">Transmembrane</keyword>
<dbReference type="AlphaFoldDB" id="A0A1G6MQ55"/>
<sequence length="153" mass="15638">MVDFRPRSVALGTALLGAVSLLTAVVLLTTIPENPPGTGFAAGLTGIFVLLYAVVGLLALVEAGVLGLVTRLWEPAEWPRRLLMGGAAAGGLAVVLLVGPLLVSRLAATLFGRLVPVGNALEIGLVLLPVGIGSTALGLALHLVEHVRTRART</sequence>
<protein>
    <submittedName>
        <fullName evidence="2">Uncharacterized protein</fullName>
    </submittedName>
</protein>
<organism evidence="2 3">
    <name type="scientific">Natrinema hispanicum</name>
    <dbReference type="NCBI Taxonomy" id="392421"/>
    <lineage>
        <taxon>Archaea</taxon>
        <taxon>Methanobacteriati</taxon>
        <taxon>Methanobacteriota</taxon>
        <taxon>Stenosarchaea group</taxon>
        <taxon>Halobacteria</taxon>
        <taxon>Halobacteriales</taxon>
        <taxon>Natrialbaceae</taxon>
        <taxon>Natrinema</taxon>
    </lineage>
</organism>
<dbReference type="Proteomes" id="UP000324021">
    <property type="component" value="Unassembled WGS sequence"/>
</dbReference>
<feature type="transmembrane region" description="Helical" evidence="1">
    <location>
        <begin position="40"/>
        <end position="61"/>
    </location>
</feature>
<evidence type="ECO:0000256" key="1">
    <source>
        <dbReference type="SAM" id="Phobius"/>
    </source>
</evidence>
<accession>A0A1G6MQ55</accession>
<dbReference type="EMBL" id="FMZP01000005">
    <property type="protein sequence ID" value="SDC57367.1"/>
    <property type="molecule type" value="Genomic_DNA"/>
</dbReference>
<name>A0A1G6MQ55_9EURY</name>
<evidence type="ECO:0000313" key="2">
    <source>
        <dbReference type="EMBL" id="SDC57367.1"/>
    </source>
</evidence>
<proteinExistence type="predicted"/>
<gene>
    <name evidence="2" type="ORF">SAMN05192552_100557</name>
</gene>
<keyword evidence="1" id="KW-1133">Transmembrane helix</keyword>
<feature type="transmembrane region" description="Helical" evidence="1">
    <location>
        <begin position="82"/>
        <end position="103"/>
    </location>
</feature>
<evidence type="ECO:0000313" key="3">
    <source>
        <dbReference type="Proteomes" id="UP000324021"/>
    </source>
</evidence>
<keyword evidence="1" id="KW-0472">Membrane</keyword>
<dbReference type="RefSeq" id="WP_149782304.1">
    <property type="nucleotide sequence ID" value="NZ_FMZP01000005.1"/>
</dbReference>
<feature type="transmembrane region" description="Helical" evidence="1">
    <location>
        <begin position="123"/>
        <end position="144"/>
    </location>
</feature>